<dbReference type="Pfam" id="PF05163">
    <property type="entry name" value="DinB"/>
    <property type="match status" value="1"/>
</dbReference>
<gene>
    <name evidence="4" type="ORF">CHH72_21755</name>
</gene>
<feature type="binding site" evidence="3">
    <location>
        <position position="47"/>
    </location>
    <ligand>
        <name>a divalent metal cation</name>
        <dbReference type="ChEBI" id="CHEBI:60240"/>
    </ligand>
</feature>
<feature type="binding site" evidence="3">
    <location>
        <position position="139"/>
    </location>
    <ligand>
        <name>a divalent metal cation</name>
        <dbReference type="ChEBI" id="CHEBI:60240"/>
    </ligand>
</feature>
<evidence type="ECO:0000256" key="2">
    <source>
        <dbReference type="ARBA" id="ARBA00022723"/>
    </source>
</evidence>
<dbReference type="OMA" id="DAPMTDY"/>
<name>A0A268NTU2_SHOCL</name>
<organism evidence="4 5">
    <name type="scientific">Shouchella clausii</name>
    <name type="common">Alkalihalobacillus clausii</name>
    <dbReference type="NCBI Taxonomy" id="79880"/>
    <lineage>
        <taxon>Bacteria</taxon>
        <taxon>Bacillati</taxon>
        <taxon>Bacillota</taxon>
        <taxon>Bacilli</taxon>
        <taxon>Bacillales</taxon>
        <taxon>Bacillaceae</taxon>
        <taxon>Shouchella</taxon>
    </lineage>
</organism>
<dbReference type="Proteomes" id="UP000216207">
    <property type="component" value="Unassembled WGS sequence"/>
</dbReference>
<accession>A0A268NTU2</accession>
<feature type="binding site" evidence="3">
    <location>
        <position position="135"/>
    </location>
    <ligand>
        <name>a divalent metal cation</name>
        <dbReference type="ChEBI" id="CHEBI:60240"/>
    </ligand>
</feature>
<comment type="caution">
    <text evidence="4">The sequence shown here is derived from an EMBL/GenBank/DDBJ whole genome shotgun (WGS) entry which is preliminary data.</text>
</comment>
<dbReference type="Gene3D" id="1.20.120.450">
    <property type="entry name" value="dinb family like domain"/>
    <property type="match status" value="1"/>
</dbReference>
<dbReference type="SUPFAM" id="SSF109854">
    <property type="entry name" value="DinB/YfiT-like putative metalloenzymes"/>
    <property type="match status" value="1"/>
</dbReference>
<evidence type="ECO:0000313" key="5">
    <source>
        <dbReference type="Proteomes" id="UP000216207"/>
    </source>
</evidence>
<comment type="similarity">
    <text evidence="1">Belongs to the DinB family.</text>
</comment>
<dbReference type="PANTHER" id="PTHR37302">
    <property type="entry name" value="SLR1116 PROTEIN"/>
    <property type="match status" value="1"/>
</dbReference>
<protein>
    <submittedName>
        <fullName evidence="4">Damage-inducible protein DinB</fullName>
    </submittedName>
</protein>
<dbReference type="InterPro" id="IPR034660">
    <property type="entry name" value="DinB/YfiT-like"/>
</dbReference>
<dbReference type="RefSeq" id="WP_011247990.1">
    <property type="nucleotide sequence ID" value="NZ_BOQQ01000001.1"/>
</dbReference>
<reference evidence="4 5" key="1">
    <citation type="submission" date="2017-07" db="EMBL/GenBank/DDBJ databases">
        <title>Isolation and whole genome analysis of endospore-forming bacteria from heroin.</title>
        <authorList>
            <person name="Kalinowski J."/>
            <person name="Ahrens B."/>
            <person name="Al-Dilaimi A."/>
            <person name="Winkler A."/>
            <person name="Wibberg D."/>
            <person name="Schleenbecker U."/>
            <person name="Ruckert C."/>
            <person name="Wolfel R."/>
            <person name="Grass G."/>
        </authorList>
    </citation>
    <scope>NUCLEOTIDE SEQUENCE [LARGE SCALE GENOMIC DNA]</scope>
    <source>
        <strain evidence="4 5">7539</strain>
    </source>
</reference>
<dbReference type="PANTHER" id="PTHR37302:SF1">
    <property type="entry name" value="PROTEIN DINB"/>
    <property type="match status" value="1"/>
</dbReference>
<dbReference type="GO" id="GO:0046872">
    <property type="term" value="F:metal ion binding"/>
    <property type="evidence" value="ECO:0007669"/>
    <property type="project" value="UniProtKB-KW"/>
</dbReference>
<dbReference type="EMBL" id="NPCC01000047">
    <property type="protein sequence ID" value="PAE86811.1"/>
    <property type="molecule type" value="Genomic_DNA"/>
</dbReference>
<evidence type="ECO:0000313" key="4">
    <source>
        <dbReference type="EMBL" id="PAE86811.1"/>
    </source>
</evidence>
<proteinExistence type="inferred from homology"/>
<sequence>MNHAKKMYHYHIWANHVLLEKMNELPSNVLYDEVRSSYPTIAQTFSHIYVVDAMWLAVLKGIDMQEALEESIALVEKTNRYSIDEFIQSFEQLASQYDEWMNRQKDLEQKIQVNNPWSGARETAYAEILLHVANHGTYHRGNITTMLRQQGYASTMTDFSLYWYQS</sequence>
<keyword evidence="2 3" id="KW-0479">Metal-binding</keyword>
<dbReference type="AlphaFoldDB" id="A0A268NTU2"/>
<evidence type="ECO:0000256" key="1">
    <source>
        <dbReference type="ARBA" id="ARBA00008635"/>
    </source>
</evidence>
<evidence type="ECO:0000256" key="3">
    <source>
        <dbReference type="PIRSR" id="PIRSR607837-1"/>
    </source>
</evidence>
<dbReference type="InterPro" id="IPR007837">
    <property type="entry name" value="DinB"/>
</dbReference>